<proteinExistence type="predicted"/>
<dbReference type="InterPro" id="IPR050500">
    <property type="entry name" value="Phos_Acetyltrans/Butyryltrans"/>
</dbReference>
<dbReference type="Gene3D" id="3.40.50.10950">
    <property type="match status" value="1"/>
</dbReference>
<dbReference type="PANTHER" id="PTHR43356:SF3">
    <property type="entry name" value="PHOSPHATE ACETYLTRANSFERASE"/>
    <property type="match status" value="1"/>
</dbReference>
<gene>
    <name evidence="4" type="ORF">S12H4_40762</name>
</gene>
<comment type="caution">
    <text evidence="4">The sequence shown here is derived from an EMBL/GenBank/DDBJ whole genome shotgun (WGS) entry which is preliminary data.</text>
</comment>
<dbReference type="AlphaFoldDB" id="X1TWD7"/>
<dbReference type="Pfam" id="PF01515">
    <property type="entry name" value="PTA_PTB"/>
    <property type="match status" value="1"/>
</dbReference>
<evidence type="ECO:0000259" key="3">
    <source>
        <dbReference type="Pfam" id="PF01515"/>
    </source>
</evidence>
<dbReference type="PANTHER" id="PTHR43356">
    <property type="entry name" value="PHOSPHATE ACETYLTRANSFERASE"/>
    <property type="match status" value="1"/>
</dbReference>
<evidence type="ECO:0000256" key="2">
    <source>
        <dbReference type="ARBA" id="ARBA00023315"/>
    </source>
</evidence>
<keyword evidence="1" id="KW-0808">Transferase</keyword>
<accession>X1TWD7</accession>
<sequence length="262" mass="27914">QNKKAATMDIISSFREKARGENLSVVLPEGRDERIIQAARRLKDEDIAQPIVLGKPEQIEAAIEKAGVNLDGIKTINPKQSDKLDAYAEKYSSRRKGISLAVARRIVVKPLFYAGMMVACGDADTAVGGVAGATAILIQAGVLTVGLAPGIKTPSSFFLMVIPNFLGEKDKPFIYADCAVNIDPSAEQLADIALASAVSARRILGQEPRVALLSFSTKGSASGPSVDKVREALKIVRERRPDLAIDGEFQADSAIVSRVAAK</sequence>
<evidence type="ECO:0000256" key="1">
    <source>
        <dbReference type="ARBA" id="ARBA00022679"/>
    </source>
</evidence>
<organism evidence="4">
    <name type="scientific">marine sediment metagenome</name>
    <dbReference type="NCBI Taxonomy" id="412755"/>
    <lineage>
        <taxon>unclassified sequences</taxon>
        <taxon>metagenomes</taxon>
        <taxon>ecological metagenomes</taxon>
    </lineage>
</organism>
<dbReference type="EMBL" id="BARW01024770">
    <property type="protein sequence ID" value="GAI95691.1"/>
    <property type="molecule type" value="Genomic_DNA"/>
</dbReference>
<feature type="non-terminal residue" evidence="4">
    <location>
        <position position="1"/>
    </location>
</feature>
<feature type="non-terminal residue" evidence="4">
    <location>
        <position position="262"/>
    </location>
</feature>
<name>X1TWD7_9ZZZZ</name>
<protein>
    <recommendedName>
        <fullName evidence="3">Phosphate acetyl/butaryl transferase domain-containing protein</fullName>
    </recommendedName>
</protein>
<dbReference type="GO" id="GO:0016746">
    <property type="term" value="F:acyltransferase activity"/>
    <property type="evidence" value="ECO:0007669"/>
    <property type="project" value="UniProtKB-KW"/>
</dbReference>
<keyword evidence="2" id="KW-0012">Acyltransferase</keyword>
<evidence type="ECO:0000313" key="4">
    <source>
        <dbReference type="EMBL" id="GAI95691.1"/>
    </source>
</evidence>
<dbReference type="InterPro" id="IPR042113">
    <property type="entry name" value="P_AcTrfase_dom1"/>
</dbReference>
<dbReference type="InterPro" id="IPR002505">
    <property type="entry name" value="PTA_PTB"/>
</dbReference>
<feature type="domain" description="Phosphate acetyl/butaryl transferase" evidence="3">
    <location>
        <begin position="11"/>
        <end position="262"/>
    </location>
</feature>
<reference evidence="4" key="1">
    <citation type="journal article" date="2014" name="Front. Microbiol.">
        <title>High frequency of phylogenetically diverse reductive dehalogenase-homologous genes in deep subseafloor sedimentary metagenomes.</title>
        <authorList>
            <person name="Kawai M."/>
            <person name="Futagami T."/>
            <person name="Toyoda A."/>
            <person name="Takaki Y."/>
            <person name="Nishi S."/>
            <person name="Hori S."/>
            <person name="Arai W."/>
            <person name="Tsubouchi T."/>
            <person name="Morono Y."/>
            <person name="Uchiyama I."/>
            <person name="Ito T."/>
            <person name="Fujiyama A."/>
            <person name="Inagaki F."/>
            <person name="Takami H."/>
        </authorList>
    </citation>
    <scope>NUCLEOTIDE SEQUENCE</scope>
    <source>
        <strain evidence="4">Expedition CK06-06</strain>
    </source>
</reference>
<dbReference type="SUPFAM" id="SSF53659">
    <property type="entry name" value="Isocitrate/Isopropylmalate dehydrogenase-like"/>
    <property type="match status" value="1"/>
</dbReference>